<dbReference type="Proteomes" id="UP001060170">
    <property type="component" value="Chromosome 7"/>
</dbReference>
<keyword evidence="2" id="KW-1185">Reference proteome</keyword>
<reference evidence="2" key="1">
    <citation type="journal article" date="2018" name="BMC Genomics">
        <title>Genomic insights into host adaptation between the wheat stripe rust pathogen (Puccinia striiformis f. sp. tritici) and the barley stripe rust pathogen (Puccinia striiformis f. sp. hordei).</title>
        <authorList>
            <person name="Xia C."/>
            <person name="Wang M."/>
            <person name="Yin C."/>
            <person name="Cornejo O.E."/>
            <person name="Hulbert S.H."/>
            <person name="Chen X."/>
        </authorList>
    </citation>
    <scope>NUCLEOTIDE SEQUENCE [LARGE SCALE GENOMIC DNA]</scope>
    <source>
        <strain evidence="2">93-210</strain>
    </source>
</reference>
<name>A0ACC0EFJ9_9BASI</name>
<organism evidence="1 2">
    <name type="scientific">Puccinia striiformis f. sp. tritici</name>
    <dbReference type="NCBI Taxonomy" id="168172"/>
    <lineage>
        <taxon>Eukaryota</taxon>
        <taxon>Fungi</taxon>
        <taxon>Dikarya</taxon>
        <taxon>Basidiomycota</taxon>
        <taxon>Pucciniomycotina</taxon>
        <taxon>Pucciniomycetes</taxon>
        <taxon>Pucciniales</taxon>
        <taxon>Pucciniaceae</taxon>
        <taxon>Puccinia</taxon>
    </lineage>
</organism>
<sequence length="489" mass="53967">MASSTTKAAAERHQRILLELLKQPGNEVCADCKTRNPRWASWNLGIFICVKCAGIHRKLGTHITKVKSLTLDSWTKEQVQCMKQLGNIKSNQIYIPNGARNPPPTDLEESERDSQLEKYIRTKYESKRFMDSHRKHDSNSSGSNSVSNAISFIMSSSPAPSPASSIFHQSPRNQLSMSARSPCGVTAFPERRQIANPRTVTSGSAQTTAQFQPVSQDTSSIHHHNSQVPQPPLRPATAPIPSDAYSSSQCAPPVPSVPSHYGTSTFQGNMFKNPDGTFVNQSAVHHPSLNIHHEGNLASHRVQHIPVPPPRTDGVWGDLMQLTEPSLNPSQPAPSTGIFGSNANPVNTSTYRPLSSTDPTRMNGLEADMGRLMYGSQMNAPPNQHQLSRNPFLTNSYQSPGFQQTLHGSSAHHHQPSNPIMFTNHQSHPIPNQHPPFSNPNPIPNRNPFLTNNQQSFQPNPDGFPTYYQPSHPQSSTPLSINQHSPFFR</sequence>
<gene>
    <name evidence="1" type="ORF">MJO28_007559</name>
</gene>
<evidence type="ECO:0000313" key="1">
    <source>
        <dbReference type="EMBL" id="KAI7951875.1"/>
    </source>
</evidence>
<comment type="caution">
    <text evidence="1">The sequence shown here is derived from an EMBL/GenBank/DDBJ whole genome shotgun (WGS) entry which is preliminary data.</text>
</comment>
<proteinExistence type="predicted"/>
<accession>A0ACC0EFJ9</accession>
<dbReference type="EMBL" id="CM045871">
    <property type="protein sequence ID" value="KAI7951875.1"/>
    <property type="molecule type" value="Genomic_DNA"/>
</dbReference>
<protein>
    <submittedName>
        <fullName evidence="1">Uncharacterized protein</fullName>
    </submittedName>
</protein>
<reference evidence="2" key="2">
    <citation type="journal article" date="2018" name="Mol. Plant Microbe Interact.">
        <title>Genome sequence resources for the wheat stripe rust pathogen (Puccinia striiformis f. sp. tritici) and the barley stripe rust pathogen (Puccinia striiformis f. sp. hordei).</title>
        <authorList>
            <person name="Xia C."/>
            <person name="Wang M."/>
            <person name="Yin C."/>
            <person name="Cornejo O.E."/>
            <person name="Hulbert S.H."/>
            <person name="Chen X."/>
        </authorList>
    </citation>
    <scope>NUCLEOTIDE SEQUENCE [LARGE SCALE GENOMIC DNA]</scope>
    <source>
        <strain evidence="2">93-210</strain>
    </source>
</reference>
<reference evidence="1 2" key="3">
    <citation type="journal article" date="2022" name="Microbiol. Spectr.">
        <title>Folding features and dynamics of 3D genome architecture in plant fungal pathogens.</title>
        <authorList>
            <person name="Xia C."/>
        </authorList>
    </citation>
    <scope>NUCLEOTIDE SEQUENCE [LARGE SCALE GENOMIC DNA]</scope>
    <source>
        <strain evidence="1 2">93-210</strain>
    </source>
</reference>
<evidence type="ECO:0000313" key="2">
    <source>
        <dbReference type="Proteomes" id="UP001060170"/>
    </source>
</evidence>